<keyword evidence="8" id="KW-1185">Reference proteome</keyword>
<evidence type="ECO:0000256" key="3">
    <source>
        <dbReference type="ARBA" id="ARBA00022980"/>
    </source>
</evidence>
<proteinExistence type="predicted"/>
<dbReference type="OrthoDB" id="428577at2759"/>
<keyword evidence="4" id="KW-0687">Ribonucleoprotein</keyword>
<evidence type="ECO:0000256" key="4">
    <source>
        <dbReference type="ARBA" id="ARBA00023274"/>
    </source>
</evidence>
<keyword evidence="2" id="KW-0963">Cytoplasm</keyword>
<dbReference type="GO" id="GO:0003735">
    <property type="term" value="F:structural constituent of ribosome"/>
    <property type="evidence" value="ECO:0007669"/>
    <property type="project" value="InterPro"/>
</dbReference>
<dbReference type="GO" id="GO:0006412">
    <property type="term" value="P:translation"/>
    <property type="evidence" value="ECO:0007669"/>
    <property type="project" value="InterPro"/>
</dbReference>
<dbReference type="InterPro" id="IPR001975">
    <property type="entry name" value="Ribosomal_eL40_dom"/>
</dbReference>
<dbReference type="InterPro" id="IPR038587">
    <property type="entry name" value="Ribosomal_eL40_sf"/>
</dbReference>
<feature type="domain" description="Large ribosomal subunit protein eL40" evidence="6">
    <location>
        <begin position="1"/>
        <end position="35"/>
    </location>
</feature>
<dbReference type="EMBL" id="JTDE01006265">
    <property type="protein sequence ID" value="KAF7244771.1"/>
    <property type="molecule type" value="Genomic_DNA"/>
</dbReference>
<dbReference type="GO" id="GO:1990904">
    <property type="term" value="C:ribonucleoprotein complex"/>
    <property type="evidence" value="ECO:0007669"/>
    <property type="project" value="UniProtKB-KW"/>
</dbReference>
<dbReference type="Pfam" id="PF01020">
    <property type="entry name" value="Ribosomal_L40e"/>
    <property type="match status" value="1"/>
</dbReference>
<dbReference type="Gene3D" id="4.10.1060.50">
    <property type="match status" value="1"/>
</dbReference>
<dbReference type="SUPFAM" id="SSF57829">
    <property type="entry name" value="Zn-binding ribosomal proteins"/>
    <property type="match status" value="1"/>
</dbReference>
<dbReference type="InterPro" id="IPR011332">
    <property type="entry name" value="Ribosomal_zn-bd"/>
</dbReference>
<evidence type="ECO:0000256" key="2">
    <source>
        <dbReference type="ARBA" id="ARBA00022490"/>
    </source>
</evidence>
<evidence type="ECO:0000313" key="7">
    <source>
        <dbReference type="EMBL" id="KAF7244771.1"/>
    </source>
</evidence>
<dbReference type="AlphaFoldDB" id="A0A8S9YLA4"/>
<organism evidence="7 8">
    <name type="scientific">Paragonimus skrjabini miyazakii</name>
    <dbReference type="NCBI Taxonomy" id="59628"/>
    <lineage>
        <taxon>Eukaryota</taxon>
        <taxon>Metazoa</taxon>
        <taxon>Spiralia</taxon>
        <taxon>Lophotrochozoa</taxon>
        <taxon>Platyhelminthes</taxon>
        <taxon>Trematoda</taxon>
        <taxon>Digenea</taxon>
        <taxon>Plagiorchiida</taxon>
        <taxon>Troglotremata</taxon>
        <taxon>Troglotrematidae</taxon>
        <taxon>Paragonimus</taxon>
    </lineage>
</organism>
<dbReference type="FunFam" id="4.10.1060.50:FF:000001">
    <property type="entry name" value="ubiquitin-60S ribosomal protein L40"/>
    <property type="match status" value="1"/>
</dbReference>
<evidence type="ECO:0000256" key="1">
    <source>
        <dbReference type="ARBA" id="ARBA00004496"/>
    </source>
</evidence>
<evidence type="ECO:0000259" key="6">
    <source>
        <dbReference type="SMART" id="SM01377"/>
    </source>
</evidence>
<keyword evidence="3" id="KW-0689">Ribosomal protein</keyword>
<dbReference type="SMART" id="SM01377">
    <property type="entry name" value="Ribosomal_L40e"/>
    <property type="match status" value="1"/>
</dbReference>
<reference evidence="7" key="1">
    <citation type="submission" date="2019-07" db="EMBL/GenBank/DDBJ databases">
        <title>Annotation for the trematode Paragonimus miyazaki's.</title>
        <authorList>
            <person name="Choi Y.-J."/>
        </authorList>
    </citation>
    <scope>NUCLEOTIDE SEQUENCE</scope>
    <source>
        <strain evidence="7">Japan</strain>
    </source>
</reference>
<evidence type="ECO:0000313" key="8">
    <source>
        <dbReference type="Proteomes" id="UP000822476"/>
    </source>
</evidence>
<gene>
    <name evidence="7" type="ORF">EG68_10295</name>
</gene>
<evidence type="ECO:0000256" key="5">
    <source>
        <dbReference type="ARBA" id="ARBA00035298"/>
    </source>
</evidence>
<dbReference type="Proteomes" id="UP000822476">
    <property type="component" value="Unassembled WGS sequence"/>
</dbReference>
<dbReference type="GO" id="GO:0005840">
    <property type="term" value="C:ribosome"/>
    <property type="evidence" value="ECO:0007669"/>
    <property type="project" value="UniProtKB-KW"/>
</dbReference>
<sequence>MICRKCYARLHPKATNCRKRKCGHTSNLRPKKKLK</sequence>
<dbReference type="GO" id="GO:0005737">
    <property type="term" value="C:cytoplasm"/>
    <property type="evidence" value="ECO:0007669"/>
    <property type="project" value="UniProtKB-SubCell"/>
</dbReference>
<comment type="subcellular location">
    <subcellularLocation>
        <location evidence="1">Cytoplasm</location>
    </subcellularLocation>
</comment>
<protein>
    <recommendedName>
        <fullName evidence="5">Ubiquitin-ribosomal protein eL40 fusion protein</fullName>
    </recommendedName>
</protein>
<accession>A0A8S9YLA4</accession>
<name>A0A8S9YLA4_9TREM</name>
<comment type="caution">
    <text evidence="7">The sequence shown here is derived from an EMBL/GenBank/DDBJ whole genome shotgun (WGS) entry which is preliminary data.</text>
</comment>